<name>A0A8H6U7W1_9PEZI</name>
<evidence type="ECO:0000313" key="3">
    <source>
        <dbReference type="Proteomes" id="UP000639643"/>
    </source>
</evidence>
<dbReference type="AlphaFoldDB" id="A0A8H6U7W1"/>
<evidence type="ECO:0000313" key="2">
    <source>
        <dbReference type="EMBL" id="KAF6843898.1"/>
    </source>
</evidence>
<protein>
    <submittedName>
        <fullName evidence="2">Uncharacterized protein</fullName>
    </submittedName>
</protein>
<accession>A0A8H6U7W1</accession>
<dbReference type="EMBL" id="WIGM01000029">
    <property type="protein sequence ID" value="KAF6843898.1"/>
    <property type="molecule type" value="Genomic_DNA"/>
</dbReference>
<dbReference type="Proteomes" id="UP000639643">
    <property type="component" value="Unassembled WGS sequence"/>
</dbReference>
<feature type="compositionally biased region" description="Polar residues" evidence="1">
    <location>
        <begin position="60"/>
        <end position="71"/>
    </location>
</feature>
<reference evidence="2" key="1">
    <citation type="journal article" date="2020" name="Phytopathology">
        <title>Genome Sequence Resources of Colletotrichum truncatum, C. plurivorum, C. musicola, and C. sojae: Four Species Pathogenic to Soybean (Glycine max).</title>
        <authorList>
            <person name="Rogerio F."/>
            <person name="Boufleur T.R."/>
            <person name="Ciampi-Guillardi M."/>
            <person name="Sukno S.A."/>
            <person name="Thon M.R."/>
            <person name="Massola Junior N.S."/>
            <person name="Baroncelli R."/>
        </authorList>
    </citation>
    <scope>NUCLEOTIDE SEQUENCE</scope>
    <source>
        <strain evidence="2">LFN0074</strain>
    </source>
</reference>
<proteinExistence type="predicted"/>
<comment type="caution">
    <text evidence="2">The sequence shown here is derived from an EMBL/GenBank/DDBJ whole genome shotgun (WGS) entry which is preliminary data.</text>
</comment>
<organism evidence="2 3">
    <name type="scientific">Colletotrichum musicola</name>
    <dbReference type="NCBI Taxonomy" id="2175873"/>
    <lineage>
        <taxon>Eukaryota</taxon>
        <taxon>Fungi</taxon>
        <taxon>Dikarya</taxon>
        <taxon>Ascomycota</taxon>
        <taxon>Pezizomycotina</taxon>
        <taxon>Sordariomycetes</taxon>
        <taxon>Hypocreomycetidae</taxon>
        <taxon>Glomerellales</taxon>
        <taxon>Glomerellaceae</taxon>
        <taxon>Colletotrichum</taxon>
        <taxon>Colletotrichum orchidearum species complex</taxon>
    </lineage>
</organism>
<gene>
    <name evidence="2" type="ORF">CMUS01_01655</name>
</gene>
<keyword evidence="3" id="KW-1185">Reference proteome</keyword>
<sequence>MTLVVVAVQKPSSPPIHCMIQFATRPPKTLARVMLRMNCCSATSRKSSFVEEAGRVGKRMTSSARANTRAQNPGPLIRTDRAGQPGGFVNRTRRLSSQASPPGPRSFVAGLQRFAEGHVGP</sequence>
<evidence type="ECO:0000256" key="1">
    <source>
        <dbReference type="SAM" id="MobiDB-lite"/>
    </source>
</evidence>
<feature type="region of interest" description="Disordered" evidence="1">
    <location>
        <begin position="51"/>
        <end position="108"/>
    </location>
</feature>